<proteinExistence type="predicted"/>
<name>V6IF59_9LEPT</name>
<evidence type="ECO:0000313" key="1">
    <source>
        <dbReference type="EMBL" id="EQA63158.1"/>
    </source>
</evidence>
<accession>V6IF59</accession>
<sequence length="104" mass="12283">MRKVIHRVAKKLEVSKQSVMRWRVNELVKPRPEKKKNSQSKTRVRRIVSLCYLKLAALCGKSFAFPLLIFPVRIKDPSKHLHVRFAEKIFEMAKVKLKPGFERK</sequence>
<organism evidence="1 2">
    <name type="scientific">Leptospira alexanderi serovar Manhao 3 str. L 60</name>
    <dbReference type="NCBI Taxonomy" id="1049759"/>
    <lineage>
        <taxon>Bacteria</taxon>
        <taxon>Pseudomonadati</taxon>
        <taxon>Spirochaetota</taxon>
        <taxon>Spirochaetia</taxon>
        <taxon>Leptospirales</taxon>
        <taxon>Leptospiraceae</taxon>
        <taxon>Leptospira</taxon>
    </lineage>
</organism>
<evidence type="ECO:0000313" key="2">
    <source>
        <dbReference type="Proteomes" id="UP000018747"/>
    </source>
</evidence>
<comment type="caution">
    <text evidence="1">The sequence shown here is derived from an EMBL/GenBank/DDBJ whole genome shotgun (WGS) entry which is preliminary data.</text>
</comment>
<dbReference type="EMBL" id="AHMT02000024">
    <property type="protein sequence ID" value="EQA63158.1"/>
    <property type="molecule type" value="Genomic_DNA"/>
</dbReference>
<gene>
    <name evidence="1" type="ORF">LEP1GSC062_3586</name>
</gene>
<protein>
    <submittedName>
        <fullName evidence="1">Uncharacterized protein</fullName>
    </submittedName>
</protein>
<dbReference type="Proteomes" id="UP000018747">
    <property type="component" value="Unassembled WGS sequence"/>
</dbReference>
<keyword evidence="2" id="KW-1185">Reference proteome</keyword>
<reference evidence="1" key="1">
    <citation type="submission" date="2013-05" db="EMBL/GenBank/DDBJ databases">
        <authorList>
            <person name="Harkins D.M."/>
            <person name="Durkin A.S."/>
            <person name="Brinkac L.M."/>
            <person name="Haft D.H."/>
            <person name="Selengut J.D."/>
            <person name="Sanka R."/>
            <person name="DePew J."/>
            <person name="Purushe J."/>
            <person name="Hartskeerl R.A."/>
            <person name="Ahmed A."/>
            <person name="van der Linden H."/>
            <person name="Goris M.G.A."/>
            <person name="Vinetz J.M."/>
            <person name="Sutton G.G."/>
            <person name="Nierman W.C."/>
            <person name="Fouts D.E."/>
        </authorList>
    </citation>
    <scope>NUCLEOTIDE SEQUENCE [LARGE SCALE GENOMIC DNA]</scope>
    <source>
        <strain evidence="1">L 60</strain>
    </source>
</reference>
<dbReference type="AlphaFoldDB" id="V6IF59"/>